<dbReference type="EMBL" id="JBJUIK010000006">
    <property type="protein sequence ID" value="KAL3524598.1"/>
    <property type="molecule type" value="Genomic_DNA"/>
</dbReference>
<dbReference type="AlphaFoldDB" id="A0ABD3A4F7"/>
<keyword evidence="3 7" id="KW-0812">Transmembrane</keyword>
<feature type="transmembrane region" description="Helical" evidence="7">
    <location>
        <begin position="57"/>
        <end position="78"/>
    </location>
</feature>
<dbReference type="GO" id="GO:0016020">
    <property type="term" value="C:membrane"/>
    <property type="evidence" value="ECO:0007669"/>
    <property type="project" value="UniProtKB-SubCell"/>
</dbReference>
<dbReference type="SUPFAM" id="SSF103481">
    <property type="entry name" value="Multidrug resistance efflux transporter EmrE"/>
    <property type="match status" value="2"/>
</dbReference>
<dbReference type="InterPro" id="IPR030184">
    <property type="entry name" value="WAT1-related"/>
</dbReference>
<feature type="transmembrane region" description="Helical" evidence="7">
    <location>
        <begin position="122"/>
        <end position="140"/>
    </location>
</feature>
<evidence type="ECO:0000256" key="7">
    <source>
        <dbReference type="SAM" id="Phobius"/>
    </source>
</evidence>
<name>A0ABD3A4F7_9GENT</name>
<feature type="region of interest" description="Disordered" evidence="6">
    <location>
        <begin position="318"/>
        <end position="340"/>
    </location>
</feature>
<protein>
    <recommendedName>
        <fullName evidence="8">EamA domain-containing protein</fullName>
    </recommendedName>
</protein>
<reference evidence="9 10" key="1">
    <citation type="submission" date="2024-11" db="EMBL/GenBank/DDBJ databases">
        <title>A near-complete genome assembly of Cinchona calisaya.</title>
        <authorList>
            <person name="Lian D.C."/>
            <person name="Zhao X.W."/>
            <person name="Wei L."/>
        </authorList>
    </citation>
    <scope>NUCLEOTIDE SEQUENCE [LARGE SCALE GENOMIC DNA]</scope>
    <source>
        <tissue evidence="9">Nenye</tissue>
    </source>
</reference>
<feature type="transmembrane region" description="Helical" evidence="7">
    <location>
        <begin position="237"/>
        <end position="256"/>
    </location>
</feature>
<dbReference type="Pfam" id="PF00892">
    <property type="entry name" value="EamA"/>
    <property type="match status" value="2"/>
</dbReference>
<accession>A0ABD3A4F7</accession>
<sequence>MIIVQLSLTGSNILCTIAVANGMGIHILVLYRMLFATVFMVPLAFITERNSRPKFTWMIAFDGFLSALFGATLGNYLYAESLSLTSATFVTAMANLIPGLTLILSLIFRFENLEIRNSAGKAKVLGTVLGISGAMAMTLIKGMKITTSSHHAHLVPPHNHSAVPSKNFLGSLLALLSCLSYAIWLVLQTKTSQRYPCYSSTALMCFIGSILAGVFAICTDHNDWSSWKIGWDCRLLTAAYLGIISSGLSVAAMAWCTMIKGPLFVSSFAPLGLVFTALAGSLWLSEELYLGSLIGSILIAIALYLVIWGKGKETTVSQAEATESGRDGVTDGNQTAPPVVPSRSWVTRKRTRATIFTEPEKEDEEDKRLTATSTATSFPIIPSNTTRVTGQSSRNPFLQYITSQCMCPYPWPEMTTFVLPKNPNVIE</sequence>
<evidence type="ECO:0000313" key="10">
    <source>
        <dbReference type="Proteomes" id="UP001630127"/>
    </source>
</evidence>
<evidence type="ECO:0000259" key="8">
    <source>
        <dbReference type="Pfam" id="PF00892"/>
    </source>
</evidence>
<comment type="caution">
    <text evidence="9">The sequence shown here is derived from an EMBL/GenBank/DDBJ whole genome shotgun (WGS) entry which is preliminary data.</text>
</comment>
<comment type="subcellular location">
    <subcellularLocation>
        <location evidence="1">Membrane</location>
        <topology evidence="1">Multi-pass membrane protein</topology>
    </subcellularLocation>
</comment>
<proteinExistence type="inferred from homology"/>
<evidence type="ECO:0000313" key="9">
    <source>
        <dbReference type="EMBL" id="KAL3524598.1"/>
    </source>
</evidence>
<evidence type="ECO:0000256" key="2">
    <source>
        <dbReference type="ARBA" id="ARBA00007635"/>
    </source>
</evidence>
<evidence type="ECO:0000256" key="4">
    <source>
        <dbReference type="ARBA" id="ARBA00022989"/>
    </source>
</evidence>
<organism evidence="9 10">
    <name type="scientific">Cinchona calisaya</name>
    <dbReference type="NCBI Taxonomy" id="153742"/>
    <lineage>
        <taxon>Eukaryota</taxon>
        <taxon>Viridiplantae</taxon>
        <taxon>Streptophyta</taxon>
        <taxon>Embryophyta</taxon>
        <taxon>Tracheophyta</taxon>
        <taxon>Spermatophyta</taxon>
        <taxon>Magnoliopsida</taxon>
        <taxon>eudicotyledons</taxon>
        <taxon>Gunneridae</taxon>
        <taxon>Pentapetalae</taxon>
        <taxon>asterids</taxon>
        <taxon>lamiids</taxon>
        <taxon>Gentianales</taxon>
        <taxon>Rubiaceae</taxon>
        <taxon>Cinchonoideae</taxon>
        <taxon>Cinchoneae</taxon>
        <taxon>Cinchona</taxon>
    </lineage>
</organism>
<keyword evidence="10" id="KW-1185">Reference proteome</keyword>
<dbReference type="InterPro" id="IPR037185">
    <property type="entry name" value="EmrE-like"/>
</dbReference>
<feature type="transmembrane region" description="Helical" evidence="7">
    <location>
        <begin position="168"/>
        <end position="187"/>
    </location>
</feature>
<dbReference type="InterPro" id="IPR000620">
    <property type="entry name" value="EamA_dom"/>
</dbReference>
<keyword evidence="4 7" id="KW-1133">Transmembrane helix</keyword>
<feature type="transmembrane region" description="Helical" evidence="7">
    <location>
        <begin position="84"/>
        <end position="110"/>
    </location>
</feature>
<evidence type="ECO:0000256" key="3">
    <source>
        <dbReference type="ARBA" id="ARBA00022692"/>
    </source>
</evidence>
<feature type="transmembrane region" description="Helical" evidence="7">
    <location>
        <begin position="263"/>
        <end position="283"/>
    </location>
</feature>
<keyword evidence="5 7" id="KW-0472">Membrane</keyword>
<evidence type="ECO:0000256" key="5">
    <source>
        <dbReference type="ARBA" id="ARBA00023136"/>
    </source>
</evidence>
<feature type="domain" description="EamA" evidence="8">
    <location>
        <begin position="8"/>
        <end position="136"/>
    </location>
</feature>
<evidence type="ECO:0000256" key="1">
    <source>
        <dbReference type="ARBA" id="ARBA00004141"/>
    </source>
</evidence>
<feature type="transmembrane region" description="Helical" evidence="7">
    <location>
        <begin position="199"/>
        <end position="217"/>
    </location>
</feature>
<comment type="similarity">
    <text evidence="2">Belongs to the drug/metabolite transporter (DMT) superfamily. Plant drug/metabolite exporter (P-DME) (TC 2.A.7.4) family.</text>
</comment>
<feature type="transmembrane region" description="Helical" evidence="7">
    <location>
        <begin position="289"/>
        <end position="308"/>
    </location>
</feature>
<dbReference type="Proteomes" id="UP001630127">
    <property type="component" value="Unassembled WGS sequence"/>
</dbReference>
<gene>
    <name evidence="9" type="ORF">ACH5RR_012970</name>
</gene>
<feature type="domain" description="EamA" evidence="8">
    <location>
        <begin position="169"/>
        <end position="307"/>
    </location>
</feature>
<evidence type="ECO:0000256" key="6">
    <source>
        <dbReference type="SAM" id="MobiDB-lite"/>
    </source>
</evidence>
<feature type="transmembrane region" description="Helical" evidence="7">
    <location>
        <begin position="25"/>
        <end position="45"/>
    </location>
</feature>
<dbReference type="PANTHER" id="PTHR31218">
    <property type="entry name" value="WAT1-RELATED PROTEIN"/>
    <property type="match status" value="1"/>
</dbReference>